<evidence type="ECO:0000256" key="1">
    <source>
        <dbReference type="SAM" id="MobiDB-lite"/>
    </source>
</evidence>
<comment type="caution">
    <text evidence="3">The sequence shown here is derived from an EMBL/GenBank/DDBJ whole genome shotgun (WGS) entry which is preliminary data.</text>
</comment>
<evidence type="ECO:0000313" key="3">
    <source>
        <dbReference type="EMBL" id="MSU88522.1"/>
    </source>
</evidence>
<dbReference type="EMBL" id="WIND01000001">
    <property type="protein sequence ID" value="MSU88522.1"/>
    <property type="molecule type" value="Genomic_DNA"/>
</dbReference>
<keyword evidence="4" id="KW-1185">Reference proteome</keyword>
<gene>
    <name evidence="3" type="ORF">GE300_02675</name>
</gene>
<proteinExistence type="predicted"/>
<dbReference type="Proteomes" id="UP000474957">
    <property type="component" value="Unassembled WGS sequence"/>
</dbReference>
<evidence type="ECO:0000313" key="4">
    <source>
        <dbReference type="Proteomes" id="UP000474957"/>
    </source>
</evidence>
<evidence type="ECO:0000259" key="2">
    <source>
        <dbReference type="Pfam" id="PF09977"/>
    </source>
</evidence>
<feature type="region of interest" description="Disordered" evidence="1">
    <location>
        <begin position="22"/>
        <end position="47"/>
    </location>
</feature>
<sequence length="495" mass="52093">MRFPALRFPALPLPACRVPVPARRRTAPDPAAPPGGRCRRRPPRPRHRLLTDCDGTVTAQNVIWTVLCLAIGGLAIDGAHAWRVKSMLRAAAEAGAHAGAAAMARNELRDPLLGSEDPADVAIAQVGRNLTNPRFEDALLREDVEYGNWDSDAAAFTPAIAGGDAIRVTLRRDRRNGNPLPTNFLRVIGLEQWDIRVQAVARTFETERAECVDPLLSLRTRADVENVDVFVGLCLHAQADAAVLEDGAWLPGQVVDVIDSVFAASVLDRMPDADGISEALAGLPLFDLGGSLTADLPALVMTDAEIASALAEAAAHADLATTLDLFEFAAVQANQTVHVACRADEVLAIPAGIALPGVTLLSDCPVKVEQGADLSSTVVISNLWSILDLRLSGDLPTALAVNSRKACGPGDGVRILVFVDAAASARLTLFDIAPFSDLLLAAQLARDTDIAADGAVSAVIDASGELTGDVLLDPLAGICLGARYMIETQAIALAR</sequence>
<accession>A0A6L5YXD4</accession>
<name>A0A6L5YXD4_9RHOB</name>
<reference evidence="3 4" key="1">
    <citation type="submission" date="2019-10" db="EMBL/GenBank/DDBJ databases">
        <title>Cognatihalovulum marinum gen. nov. sp. nov., a new member of the family Rhodobacteraceae isolated from deep seawater of the Northwest Indian Ocean.</title>
        <authorList>
            <person name="Ruan C."/>
            <person name="Wang J."/>
            <person name="Zheng X."/>
            <person name="Song L."/>
            <person name="Zhu Y."/>
            <person name="Huang Y."/>
            <person name="Lu Z."/>
            <person name="Du W."/>
            <person name="Huang L."/>
            <person name="Dai X."/>
        </authorList>
    </citation>
    <scope>NUCLEOTIDE SEQUENCE [LARGE SCALE GENOMIC DNA]</scope>
    <source>
        <strain evidence="3 4">2CG4</strain>
    </source>
</reference>
<dbReference type="InterPro" id="IPR018705">
    <property type="entry name" value="DUF2134_membrane"/>
</dbReference>
<dbReference type="RefSeq" id="WP_154444566.1">
    <property type="nucleotide sequence ID" value="NZ_WIND01000001.1"/>
</dbReference>
<feature type="domain" description="DUF2134" evidence="2">
    <location>
        <begin position="96"/>
        <end position="201"/>
    </location>
</feature>
<dbReference type="Pfam" id="PF09977">
    <property type="entry name" value="Tad_C"/>
    <property type="match status" value="1"/>
</dbReference>
<feature type="compositionally biased region" description="Basic residues" evidence="1">
    <location>
        <begin position="37"/>
        <end position="47"/>
    </location>
</feature>
<dbReference type="AlphaFoldDB" id="A0A6L5YXD4"/>
<organism evidence="3 4">
    <name type="scientific">Halovulum marinum</name>
    <dbReference type="NCBI Taxonomy" id="2662447"/>
    <lineage>
        <taxon>Bacteria</taxon>
        <taxon>Pseudomonadati</taxon>
        <taxon>Pseudomonadota</taxon>
        <taxon>Alphaproteobacteria</taxon>
        <taxon>Rhodobacterales</taxon>
        <taxon>Paracoccaceae</taxon>
        <taxon>Halovulum</taxon>
    </lineage>
</organism>
<protein>
    <recommendedName>
        <fullName evidence="2">DUF2134 domain-containing protein</fullName>
    </recommendedName>
</protein>